<organism evidence="4 5">
    <name type="scientific">Panicum virgatum</name>
    <name type="common">Blackwell switchgrass</name>
    <dbReference type="NCBI Taxonomy" id="38727"/>
    <lineage>
        <taxon>Eukaryota</taxon>
        <taxon>Viridiplantae</taxon>
        <taxon>Streptophyta</taxon>
        <taxon>Embryophyta</taxon>
        <taxon>Tracheophyta</taxon>
        <taxon>Spermatophyta</taxon>
        <taxon>Magnoliopsida</taxon>
        <taxon>Liliopsida</taxon>
        <taxon>Poales</taxon>
        <taxon>Poaceae</taxon>
        <taxon>PACMAD clade</taxon>
        <taxon>Panicoideae</taxon>
        <taxon>Panicodae</taxon>
        <taxon>Paniceae</taxon>
        <taxon>Panicinae</taxon>
        <taxon>Panicum</taxon>
        <taxon>Panicum sect. Hiantes</taxon>
    </lineage>
</organism>
<evidence type="ECO:0008006" key="6">
    <source>
        <dbReference type="Google" id="ProtNLM"/>
    </source>
</evidence>
<dbReference type="Gene3D" id="1.10.220.10">
    <property type="entry name" value="Annexin"/>
    <property type="match status" value="4"/>
</dbReference>
<protein>
    <recommendedName>
        <fullName evidence="6">Annexin</fullName>
    </recommendedName>
</protein>
<dbReference type="GO" id="GO:0005509">
    <property type="term" value="F:calcium ion binding"/>
    <property type="evidence" value="ECO:0007669"/>
    <property type="project" value="InterPro"/>
</dbReference>
<dbReference type="InterPro" id="IPR018502">
    <property type="entry name" value="Annexin_repeat"/>
</dbReference>
<evidence type="ECO:0000313" key="4">
    <source>
        <dbReference type="EMBL" id="KAG2540675.1"/>
    </source>
</evidence>
<dbReference type="GO" id="GO:0005886">
    <property type="term" value="C:plasma membrane"/>
    <property type="evidence" value="ECO:0007669"/>
    <property type="project" value="TreeGrafter"/>
</dbReference>
<comment type="caution">
    <text evidence="4">The sequence shown here is derived from an EMBL/GenBank/DDBJ whole genome shotgun (WGS) entry which is preliminary data.</text>
</comment>
<evidence type="ECO:0000256" key="1">
    <source>
        <dbReference type="ARBA" id="ARBA00007831"/>
    </source>
</evidence>
<dbReference type="SMART" id="SM00335">
    <property type="entry name" value="ANX"/>
    <property type="match status" value="3"/>
</dbReference>
<gene>
    <name evidence="4" type="ORF">PVAP13_9NG303814</name>
</gene>
<dbReference type="GO" id="GO:0009408">
    <property type="term" value="P:response to heat"/>
    <property type="evidence" value="ECO:0007669"/>
    <property type="project" value="TreeGrafter"/>
</dbReference>
<evidence type="ECO:0000313" key="5">
    <source>
        <dbReference type="Proteomes" id="UP000823388"/>
    </source>
</evidence>
<proteinExistence type="inferred from homology"/>
<dbReference type="AlphaFoldDB" id="A0A8T0MUG3"/>
<dbReference type="GO" id="GO:0009409">
    <property type="term" value="P:response to cold"/>
    <property type="evidence" value="ECO:0007669"/>
    <property type="project" value="TreeGrafter"/>
</dbReference>
<dbReference type="EMBL" id="CM029054">
    <property type="protein sequence ID" value="KAG2540675.1"/>
    <property type="molecule type" value="Genomic_DNA"/>
</dbReference>
<comment type="similarity">
    <text evidence="1">Belongs to the annexin family.</text>
</comment>
<evidence type="ECO:0000256" key="2">
    <source>
        <dbReference type="ARBA" id="ARBA00022737"/>
    </source>
</evidence>
<dbReference type="GO" id="GO:0009414">
    <property type="term" value="P:response to water deprivation"/>
    <property type="evidence" value="ECO:0007669"/>
    <property type="project" value="TreeGrafter"/>
</dbReference>
<dbReference type="PROSITE" id="PS51897">
    <property type="entry name" value="ANNEXIN_2"/>
    <property type="match status" value="4"/>
</dbReference>
<dbReference type="InterPro" id="IPR001464">
    <property type="entry name" value="Annexin"/>
</dbReference>
<accession>A0A8T0MUG3</accession>
<sequence length="329" mass="36015">MAPVADAAAVPSPAQAAAAAADAEGLRKAVQGWGTDERALIEILGRRTAAQRAEVRRAYAGLYRESLLDRLRSELSGDFRTAMVLWAMDPAERGARLANDALAAAKRAISDQHAWALVEVACASAPDHLVAVRRAYRSLFGCSLEEDAAACPALQDPLRKLLVSLVRSYRCEAEIVDEDVAGLEAAQLAEAIRRRKQPHGDEVIRIVSTRSKHQLRATFRRYEQEHGAGIDEDIAKHSSSHFAKIFRSAVWCLTSPEKHFAEAIRYSILGFGTDEGTLTRAIVSGAEIGMERIKEEYKARFKTTVTSDVVGDTSGYYKDFLLTLVGSED</sequence>
<dbReference type="SUPFAM" id="SSF47874">
    <property type="entry name" value="Annexin"/>
    <property type="match status" value="1"/>
</dbReference>
<keyword evidence="3" id="KW-0041">Annexin</keyword>
<evidence type="ECO:0000256" key="3">
    <source>
        <dbReference type="ARBA" id="ARBA00023216"/>
    </source>
</evidence>
<dbReference type="GO" id="GO:0005544">
    <property type="term" value="F:calcium-dependent phospholipid binding"/>
    <property type="evidence" value="ECO:0007669"/>
    <property type="project" value="InterPro"/>
</dbReference>
<reference evidence="4" key="1">
    <citation type="submission" date="2020-05" db="EMBL/GenBank/DDBJ databases">
        <title>WGS assembly of Panicum virgatum.</title>
        <authorList>
            <person name="Lovell J.T."/>
            <person name="Jenkins J."/>
            <person name="Shu S."/>
            <person name="Juenger T.E."/>
            <person name="Schmutz J."/>
        </authorList>
    </citation>
    <scope>NUCLEOTIDE SEQUENCE</scope>
    <source>
        <strain evidence="4">AP13</strain>
    </source>
</reference>
<dbReference type="Proteomes" id="UP000823388">
    <property type="component" value="Chromosome 9N"/>
</dbReference>
<dbReference type="PRINTS" id="PR00196">
    <property type="entry name" value="ANNEXIN"/>
</dbReference>
<dbReference type="InterPro" id="IPR037104">
    <property type="entry name" value="Annexin_sf"/>
</dbReference>
<dbReference type="PANTHER" id="PTHR10502">
    <property type="entry name" value="ANNEXIN"/>
    <property type="match status" value="1"/>
</dbReference>
<dbReference type="GO" id="GO:0009651">
    <property type="term" value="P:response to salt stress"/>
    <property type="evidence" value="ECO:0007669"/>
    <property type="project" value="TreeGrafter"/>
</dbReference>
<keyword evidence="2" id="KW-0677">Repeat</keyword>
<dbReference type="GO" id="GO:0005737">
    <property type="term" value="C:cytoplasm"/>
    <property type="evidence" value="ECO:0007669"/>
    <property type="project" value="TreeGrafter"/>
</dbReference>
<dbReference type="PANTHER" id="PTHR10502:SF208">
    <property type="entry name" value="ANNEXIN"/>
    <property type="match status" value="1"/>
</dbReference>
<dbReference type="FunFam" id="1.10.220.10:FF:000005">
    <property type="entry name" value="Annexin"/>
    <property type="match status" value="1"/>
</dbReference>
<dbReference type="FunFam" id="1.10.220.10:FF:000009">
    <property type="entry name" value="Annexin"/>
    <property type="match status" value="1"/>
</dbReference>
<name>A0A8T0MUG3_PANVG</name>
<dbReference type="Pfam" id="PF00191">
    <property type="entry name" value="Annexin"/>
    <property type="match status" value="3"/>
</dbReference>
<dbReference type="GO" id="GO:0001786">
    <property type="term" value="F:phosphatidylserine binding"/>
    <property type="evidence" value="ECO:0007669"/>
    <property type="project" value="TreeGrafter"/>
</dbReference>
<dbReference type="FunFam" id="1.10.220.10:FF:000001">
    <property type="entry name" value="Annexin"/>
    <property type="match status" value="1"/>
</dbReference>
<keyword evidence="5" id="KW-1185">Reference proteome</keyword>